<evidence type="ECO:0000256" key="3">
    <source>
        <dbReference type="ARBA" id="ARBA00022989"/>
    </source>
</evidence>
<sequence>MATGCLGWHSSLKSARFRAVWSIVLVLGVLLSSSGLKPIQIIKFAQVANGILLPVIVGFLLWVMNRNTLLGTYKNSKVNNIFGGLIFLISLLLAVAAINKVFNLNVF</sequence>
<dbReference type="GO" id="GO:0016020">
    <property type="term" value="C:membrane"/>
    <property type="evidence" value="ECO:0007669"/>
    <property type="project" value="UniProtKB-SubCell"/>
</dbReference>
<dbReference type="InterPro" id="IPR001046">
    <property type="entry name" value="NRAMP_fam"/>
</dbReference>
<accession>A0A090VUZ1</accession>
<dbReference type="eggNOG" id="COG1914">
    <property type="taxonomic scope" value="Bacteria"/>
</dbReference>
<feature type="transmembrane region" description="Helical" evidence="5">
    <location>
        <begin position="44"/>
        <end position="64"/>
    </location>
</feature>
<evidence type="ECO:0000256" key="5">
    <source>
        <dbReference type="SAM" id="Phobius"/>
    </source>
</evidence>
<evidence type="ECO:0000256" key="1">
    <source>
        <dbReference type="ARBA" id="ARBA00004141"/>
    </source>
</evidence>
<reference evidence="6 7" key="1">
    <citation type="journal article" date="2014" name="Genome Announc.">
        <title>Draft Genome Sequence of Marine Flavobacterium Jejuia pallidilutea Strain 11shimoA1 and Pigmentation Mutants.</title>
        <authorList>
            <person name="Takatani N."/>
            <person name="Nakanishi M."/>
            <person name="Meirelles P."/>
            <person name="Mino S."/>
            <person name="Suda W."/>
            <person name="Oshima K."/>
            <person name="Hattori M."/>
            <person name="Ohkuma M."/>
            <person name="Hosokawa M."/>
            <person name="Miyashita K."/>
            <person name="Thompson F.L."/>
            <person name="Niwa A."/>
            <person name="Sawabe T."/>
            <person name="Sawabe T."/>
        </authorList>
    </citation>
    <scope>NUCLEOTIDE SEQUENCE [LARGE SCALE GENOMIC DNA]</scope>
    <source>
        <strain evidence="6 7">JCM 19301</strain>
    </source>
</reference>
<evidence type="ECO:0000256" key="4">
    <source>
        <dbReference type="ARBA" id="ARBA00023136"/>
    </source>
</evidence>
<evidence type="ECO:0000313" key="6">
    <source>
        <dbReference type="EMBL" id="GAL68550.1"/>
    </source>
</evidence>
<proteinExistence type="predicted"/>
<feature type="transmembrane region" description="Helical" evidence="5">
    <location>
        <begin position="84"/>
        <end position="102"/>
    </location>
</feature>
<keyword evidence="3 5" id="KW-1133">Transmembrane helix</keyword>
<dbReference type="EMBL" id="BBNR01000021">
    <property type="protein sequence ID" value="GAL68550.1"/>
    <property type="molecule type" value="Genomic_DNA"/>
</dbReference>
<dbReference type="GO" id="GO:0046873">
    <property type="term" value="F:metal ion transmembrane transporter activity"/>
    <property type="evidence" value="ECO:0007669"/>
    <property type="project" value="InterPro"/>
</dbReference>
<gene>
    <name evidence="6" type="ORF">JCM19301_1948</name>
</gene>
<feature type="transmembrane region" description="Helical" evidence="5">
    <location>
        <begin position="15"/>
        <end position="32"/>
    </location>
</feature>
<name>A0A090VUZ1_9FLAO</name>
<keyword evidence="2 5" id="KW-0812">Transmembrane</keyword>
<dbReference type="Proteomes" id="UP000029641">
    <property type="component" value="Unassembled WGS sequence"/>
</dbReference>
<comment type="subcellular location">
    <subcellularLocation>
        <location evidence="1">Membrane</location>
        <topology evidence="1">Multi-pass membrane protein</topology>
    </subcellularLocation>
</comment>
<evidence type="ECO:0000313" key="7">
    <source>
        <dbReference type="Proteomes" id="UP000029641"/>
    </source>
</evidence>
<evidence type="ECO:0000256" key="2">
    <source>
        <dbReference type="ARBA" id="ARBA00022692"/>
    </source>
</evidence>
<keyword evidence="4 5" id="KW-0472">Membrane</keyword>
<comment type="caution">
    <text evidence="6">The sequence shown here is derived from an EMBL/GenBank/DDBJ whole genome shotgun (WGS) entry which is preliminary data.</text>
</comment>
<dbReference type="Pfam" id="PF01566">
    <property type="entry name" value="Nramp"/>
    <property type="match status" value="1"/>
</dbReference>
<protein>
    <submittedName>
        <fullName evidence="6">Manganese transport protein MntH</fullName>
    </submittedName>
</protein>
<dbReference type="AlphaFoldDB" id="A0A090VUZ1"/>
<organism evidence="6 7">
    <name type="scientific">Jejuia pallidilutea</name>
    <dbReference type="NCBI Taxonomy" id="504487"/>
    <lineage>
        <taxon>Bacteria</taxon>
        <taxon>Pseudomonadati</taxon>
        <taxon>Bacteroidota</taxon>
        <taxon>Flavobacteriia</taxon>
        <taxon>Flavobacteriales</taxon>
        <taxon>Flavobacteriaceae</taxon>
        <taxon>Jejuia</taxon>
    </lineage>
</organism>